<dbReference type="Pfam" id="PF05717">
    <property type="entry name" value="TnpB_IS66"/>
    <property type="match status" value="1"/>
</dbReference>
<accession>A0A4R4D484</accession>
<dbReference type="OrthoDB" id="9801450at2"/>
<gene>
    <name evidence="1" type="ORF">EXY23_27390</name>
</gene>
<dbReference type="InterPro" id="IPR008878">
    <property type="entry name" value="Transposase_IS66_Orf2"/>
</dbReference>
<name>A0A4R4D484_9PROT</name>
<protein>
    <submittedName>
        <fullName evidence="1">Transposase</fullName>
    </submittedName>
</protein>
<sequence>MFGPPPGTRVYLACGATDMRKGFDGLATQVEAVLSQDPYSGAVFCFRGRRGDLLKILVWDGQGLVLVAKRLEKGRFVWPQATSGVVSLTPAMLSMLLEGIDWRMPAWTARPEVVG</sequence>
<dbReference type="AlphaFoldDB" id="A0A4R4D484"/>
<dbReference type="RefSeq" id="WP_132297852.1">
    <property type="nucleotide sequence ID" value="NZ_SKBM01000076.1"/>
</dbReference>
<dbReference type="PANTHER" id="PTHR36455:SF1">
    <property type="entry name" value="BLR8292 PROTEIN"/>
    <property type="match status" value="1"/>
</dbReference>
<evidence type="ECO:0000313" key="1">
    <source>
        <dbReference type="EMBL" id="TCZ50302.1"/>
    </source>
</evidence>
<reference evidence="1 2" key="1">
    <citation type="submission" date="2019-03" db="EMBL/GenBank/DDBJ databases">
        <title>Paracraurococcus aquatilis NE82 genome sequence.</title>
        <authorList>
            <person name="Zhao Y."/>
            <person name="Du Z."/>
        </authorList>
    </citation>
    <scope>NUCLEOTIDE SEQUENCE [LARGE SCALE GENOMIC DNA]</scope>
    <source>
        <strain evidence="1 2">NE82</strain>
    </source>
</reference>
<dbReference type="EMBL" id="SKBM01000076">
    <property type="protein sequence ID" value="TCZ50302.1"/>
    <property type="molecule type" value="Genomic_DNA"/>
</dbReference>
<evidence type="ECO:0000313" key="2">
    <source>
        <dbReference type="Proteomes" id="UP000295023"/>
    </source>
</evidence>
<dbReference type="PANTHER" id="PTHR36455">
    <property type="match status" value="1"/>
</dbReference>
<dbReference type="Proteomes" id="UP000295023">
    <property type="component" value="Unassembled WGS sequence"/>
</dbReference>
<proteinExistence type="predicted"/>
<keyword evidence="2" id="KW-1185">Reference proteome</keyword>
<dbReference type="NCBIfam" id="NF033819">
    <property type="entry name" value="IS66_TnpB"/>
    <property type="match status" value="1"/>
</dbReference>
<comment type="caution">
    <text evidence="1">The sequence shown here is derived from an EMBL/GenBank/DDBJ whole genome shotgun (WGS) entry which is preliminary data.</text>
</comment>
<organism evidence="1 2">
    <name type="scientific">Roseicella aquatilis</name>
    <dbReference type="NCBI Taxonomy" id="2527868"/>
    <lineage>
        <taxon>Bacteria</taxon>
        <taxon>Pseudomonadati</taxon>
        <taxon>Pseudomonadota</taxon>
        <taxon>Alphaproteobacteria</taxon>
        <taxon>Acetobacterales</taxon>
        <taxon>Roseomonadaceae</taxon>
        <taxon>Roseicella</taxon>
    </lineage>
</organism>